<dbReference type="FunFam" id="3.30.40.10:FF:000066">
    <property type="entry name" value="E3 ubiquitin-protein ligase UHRF2 isoform X1"/>
    <property type="match status" value="1"/>
</dbReference>
<dbReference type="InterPro" id="IPR001841">
    <property type="entry name" value="Znf_RING"/>
</dbReference>
<dbReference type="GO" id="GO:0003677">
    <property type="term" value="F:DNA binding"/>
    <property type="evidence" value="ECO:0007669"/>
    <property type="project" value="UniProtKB-KW"/>
</dbReference>
<keyword evidence="10" id="KW-0131">Cell cycle</keyword>
<evidence type="ECO:0000256" key="1">
    <source>
        <dbReference type="ARBA" id="ARBA00000900"/>
    </source>
</evidence>
<reference evidence="19 20" key="1">
    <citation type="submission" date="2018-11" db="EMBL/GenBank/DDBJ databases">
        <authorList>
            <person name="Lopez-Roques C."/>
            <person name="Donnadieu C."/>
            <person name="Bouchez O."/>
            <person name="Klopp C."/>
            <person name="Cabau C."/>
            <person name="Zahm M."/>
        </authorList>
    </citation>
    <scope>NUCLEOTIDE SEQUENCE [LARGE SCALE GENOMIC DNA]</scope>
    <source>
        <strain evidence="19">RS831</strain>
        <tissue evidence="19">Whole body</tissue>
    </source>
</reference>
<dbReference type="InterPro" id="IPR047468">
    <property type="entry name" value="Ubl_UHRF2"/>
</dbReference>
<name>A0A3S2P3I0_ORYJA</name>
<feature type="compositionally biased region" description="Polar residues" evidence="14">
    <location>
        <begin position="149"/>
        <end position="167"/>
    </location>
</feature>
<dbReference type="GO" id="GO:0061630">
    <property type="term" value="F:ubiquitin protein ligase activity"/>
    <property type="evidence" value="ECO:0007669"/>
    <property type="project" value="UniProtKB-UniRule"/>
</dbReference>
<keyword evidence="3 13" id="KW-0808">Transferase</keyword>
<keyword evidence="5 11" id="KW-0863">Zinc-finger</keyword>
<feature type="domain" description="RING-type" evidence="17">
    <location>
        <begin position="407"/>
        <end position="453"/>
    </location>
</feature>
<dbReference type="GO" id="GO:0008270">
    <property type="term" value="F:zinc ion binding"/>
    <property type="evidence" value="ECO:0007669"/>
    <property type="project" value="UniProtKB-KW"/>
</dbReference>
<feature type="compositionally biased region" description="Polar residues" evidence="14">
    <location>
        <begin position="761"/>
        <end position="774"/>
    </location>
</feature>
<comment type="subcellular location">
    <subcellularLocation>
        <location evidence="12 13">Nucleus</location>
    </subcellularLocation>
</comment>
<gene>
    <name evidence="19" type="ORF">OJAV_G00120370</name>
</gene>
<dbReference type="AlphaFoldDB" id="A0A3S2P3I0"/>
<dbReference type="InterPro" id="IPR047467">
    <property type="entry name" value="PHD_UHRF2"/>
</dbReference>
<feature type="compositionally biased region" description="Acidic residues" evidence="14">
    <location>
        <begin position="743"/>
        <end position="759"/>
    </location>
</feature>
<evidence type="ECO:0000256" key="7">
    <source>
        <dbReference type="ARBA" id="ARBA00022833"/>
    </source>
</evidence>
<dbReference type="Pfam" id="PF00628">
    <property type="entry name" value="PHD"/>
    <property type="match status" value="1"/>
</dbReference>
<evidence type="ECO:0000259" key="16">
    <source>
        <dbReference type="PROSITE" id="PS50053"/>
    </source>
</evidence>
<evidence type="ECO:0000256" key="5">
    <source>
        <dbReference type="ARBA" id="ARBA00022771"/>
    </source>
</evidence>
<comment type="domain">
    <text evidence="13">The YDG domain mediates the interaction with histone H3.</text>
</comment>
<dbReference type="OrthoDB" id="2270193at2759"/>
<dbReference type="InterPro" id="IPR019787">
    <property type="entry name" value="Znf_PHD-finger"/>
</dbReference>
<dbReference type="PROSITE" id="PS00518">
    <property type="entry name" value="ZF_RING_1"/>
    <property type="match status" value="1"/>
</dbReference>
<dbReference type="SUPFAM" id="SSF88697">
    <property type="entry name" value="PUA domain-like"/>
    <property type="match status" value="1"/>
</dbReference>
<feature type="domain" description="PHD-type" evidence="15">
    <location>
        <begin position="402"/>
        <end position="455"/>
    </location>
</feature>
<evidence type="ECO:0000256" key="10">
    <source>
        <dbReference type="ARBA" id="ARBA00023306"/>
    </source>
</evidence>
<dbReference type="SMART" id="SM00213">
    <property type="entry name" value="UBQ"/>
    <property type="match status" value="1"/>
</dbReference>
<dbReference type="Pfam" id="PF00240">
    <property type="entry name" value="ubiquitin"/>
    <property type="match status" value="1"/>
</dbReference>
<dbReference type="InterPro" id="IPR045134">
    <property type="entry name" value="UHRF1/2-like"/>
</dbReference>
<dbReference type="Pfam" id="PF12148">
    <property type="entry name" value="TTD"/>
    <property type="match status" value="1"/>
</dbReference>
<dbReference type="SMART" id="SM00184">
    <property type="entry name" value="RING"/>
    <property type="match status" value="2"/>
</dbReference>
<dbReference type="GO" id="GO:0044027">
    <property type="term" value="P:negative regulation of gene expression via chromosomal CpG island methylation"/>
    <property type="evidence" value="ECO:0007669"/>
    <property type="project" value="TreeGrafter"/>
</dbReference>
<dbReference type="OMA" id="CHMCSCH"/>
<dbReference type="EMBL" id="CM012448">
    <property type="protein sequence ID" value="RVE65813.1"/>
    <property type="molecule type" value="Genomic_DNA"/>
</dbReference>
<feature type="domain" description="Ubiquitin-like" evidence="16">
    <location>
        <begin position="1"/>
        <end position="78"/>
    </location>
</feature>
<evidence type="ECO:0000256" key="12">
    <source>
        <dbReference type="PROSITE-ProRule" id="PRU00358"/>
    </source>
</evidence>
<dbReference type="Proteomes" id="UP000283210">
    <property type="component" value="Chromosome 12"/>
</dbReference>
<dbReference type="Gene3D" id="3.10.20.90">
    <property type="entry name" value="Phosphatidylinositol 3-kinase Catalytic Subunit, Chain A, domain 1"/>
    <property type="match status" value="1"/>
</dbReference>
<keyword evidence="9 12" id="KW-0539">Nucleus</keyword>
<dbReference type="InterPro" id="IPR000626">
    <property type="entry name" value="Ubiquitin-like_dom"/>
</dbReference>
<dbReference type="SMART" id="SM00466">
    <property type="entry name" value="SRA"/>
    <property type="match status" value="1"/>
</dbReference>
<dbReference type="InterPro" id="IPR017907">
    <property type="entry name" value="Znf_RING_CS"/>
</dbReference>
<evidence type="ECO:0000256" key="2">
    <source>
        <dbReference type="ARBA" id="ARBA00004906"/>
    </source>
</evidence>
<protein>
    <recommendedName>
        <fullName evidence="13">E3 ubiquitin-protein ligase UHRF</fullName>
        <ecNumber evidence="13">2.3.2.27</ecNumber>
    </recommendedName>
    <alternativeName>
        <fullName evidence="13">RING-type E3 ubiquitin transferase UHRF</fullName>
    </alternativeName>
    <alternativeName>
        <fullName evidence="13">Ubiquitin-like PHD and RING finger domain-containing protein</fullName>
    </alternativeName>
    <alternativeName>
        <fullName evidence="13">Ubiquitin-like-containing PHD and RING finger domains protein</fullName>
    </alternativeName>
</protein>
<dbReference type="InterPro" id="IPR013083">
    <property type="entry name" value="Znf_RING/FYVE/PHD"/>
</dbReference>
<dbReference type="PROSITE" id="PS50089">
    <property type="entry name" value="ZF_RING_2"/>
    <property type="match status" value="2"/>
</dbReference>
<keyword evidence="4 13" id="KW-0479">Metal-binding</keyword>
<dbReference type="CDD" id="cd15617">
    <property type="entry name" value="PHD_UHRF2"/>
    <property type="match status" value="1"/>
</dbReference>
<dbReference type="Gene3D" id="2.30.30.1150">
    <property type="match status" value="1"/>
</dbReference>
<dbReference type="Gene3D" id="3.30.40.10">
    <property type="entry name" value="Zinc/RING finger domain, C3HC4 (zinc finger)"/>
    <property type="match status" value="1"/>
</dbReference>
<dbReference type="Pfam" id="PF02182">
    <property type="entry name" value="SAD_SRA"/>
    <property type="match status" value="1"/>
</dbReference>
<evidence type="ECO:0000259" key="18">
    <source>
        <dbReference type="PROSITE" id="PS51015"/>
    </source>
</evidence>
<dbReference type="Gene3D" id="2.30.30.140">
    <property type="match status" value="1"/>
</dbReference>
<dbReference type="FunFam" id="2.30.30.1150:FF:000001">
    <property type="entry name" value="E3 ubiquitin-protein ligase UHRF2 isoform X1"/>
    <property type="match status" value="1"/>
</dbReference>
<dbReference type="GO" id="GO:0042393">
    <property type="term" value="F:histone binding"/>
    <property type="evidence" value="ECO:0007669"/>
    <property type="project" value="UniProtKB-UniRule"/>
</dbReference>
<dbReference type="SMART" id="SM00249">
    <property type="entry name" value="PHD"/>
    <property type="match status" value="1"/>
</dbReference>
<dbReference type="PROSITE" id="PS50053">
    <property type="entry name" value="UBIQUITIN_2"/>
    <property type="match status" value="1"/>
</dbReference>
<evidence type="ECO:0000313" key="20">
    <source>
        <dbReference type="Proteomes" id="UP000283210"/>
    </source>
</evidence>
<keyword evidence="8 13" id="KW-0238">DNA-binding</keyword>
<evidence type="ECO:0000259" key="15">
    <source>
        <dbReference type="PROSITE" id="PS50016"/>
    </source>
</evidence>
<evidence type="ECO:0000256" key="6">
    <source>
        <dbReference type="ARBA" id="ARBA00022786"/>
    </source>
</evidence>
<evidence type="ECO:0000259" key="17">
    <source>
        <dbReference type="PROSITE" id="PS50089"/>
    </source>
</evidence>
<dbReference type="InterPro" id="IPR015947">
    <property type="entry name" value="PUA-like_sf"/>
</dbReference>
<feature type="domain" description="YDG" evidence="18">
    <location>
        <begin position="508"/>
        <end position="671"/>
    </location>
</feature>
<reference evidence="19 20" key="2">
    <citation type="submission" date="2019-01" db="EMBL/GenBank/DDBJ databases">
        <title>A chromosome length genome reference of the Java medaka (oryzias javanicus).</title>
        <authorList>
            <person name="Herpin A."/>
            <person name="Takehana Y."/>
            <person name="Naruse K."/>
            <person name="Ansai S."/>
            <person name="Kawaguchi M."/>
        </authorList>
    </citation>
    <scope>NUCLEOTIDE SEQUENCE [LARGE SCALE GENOMIC DNA]</scope>
    <source>
        <strain evidence="19">RS831</strain>
        <tissue evidence="19">Whole body</tissue>
    </source>
</reference>
<comment type="pathway">
    <text evidence="2 13">Protein modification; protein ubiquitination.</text>
</comment>
<dbReference type="InterPro" id="IPR019956">
    <property type="entry name" value="Ubiquitin_dom"/>
</dbReference>
<feature type="compositionally biased region" description="Basic residues" evidence="14">
    <location>
        <begin position="718"/>
        <end position="737"/>
    </location>
</feature>
<sequence length="905" mass="101258">MWIQVRTIDGKETRTVEDLSRLTKIESLRLKIQDIFKVNPQQQRLFYRGKQMEDGQTLFDYNVGLNDIVQLLIRSQTDPPDSPTHKECSAVTEGAAPVSDSKLQSCDPLAPLSPSDMETSPSGDEEDVSITTSTVNETKPDTSDSSSTKNGFSPVQDSQSATSSKNTLIDPGIGLYKINELVDCRDVSIGAWFEASIENVTLTPTKGKVGRPPKRAILKAEAEQTQAQDLSKDTCRTSAVLNTESNGASTSQTDSSLTANKGREENVIYHIKYEDYPENGVVQMGAIDVRPRARTMLRWDQLQVGMRVMVNYNMETADERGFWFDGEIVTLNQTSRTNKELRVNILLGGPGDVIPDCKIQFLDEIYQLEKPGARPLSAVDGQFKRKSGPECKHCKADPDSECRFCSCCVCGGKQDASMQLLCDECNMAFHIYCLNPPLTTIPDDEDWYCPTCKNDTSEVVKAGEKLKASKKKARMPSATTESQRDWGKGMACVGRTKECTIVPSNHYGPIPGVPVGTTWKFRVQVSEAGVHRPHVGGIHGRSNDGSYSLVLAGGFEDEVDRGDEFTYTGSGGRDLSGNKRIGEHSFDQTLTHMNRALALNCDAPLNDKDGAESRNWRAGKPVRVVRSSKGRRISKYAPEEGNRYDGIYKVVKYWPEIGKCGYLVWRYLLRRDDLEPAPWTPEGLERIQKLGLVVQYPPGYLAAMANKTKKEACARPGRGGRSKHYSCRGRPRRRKIKERPLSDEEEDEEEEPIEADMQEDTPQSNGEQKTNGDNELSAEADPPSKRVKIEETFQLTEQQQQLIQEDTANKKLWDEAMEHLKEGPNFLQKMEQIFMCVCCQELAFQPVTTVCSHNVCKTCLQRSFRAQVYTCPACRHDLGKDYVMIQNKALQVLLDQFFPGYSKGR</sequence>
<evidence type="ECO:0000256" key="3">
    <source>
        <dbReference type="ARBA" id="ARBA00022679"/>
    </source>
</evidence>
<dbReference type="EC" id="2.3.2.27" evidence="13"/>
<dbReference type="PANTHER" id="PTHR14140:SF3">
    <property type="entry name" value="E3 UBIQUITIN-PROTEIN LIGASE UHRF2"/>
    <property type="match status" value="1"/>
</dbReference>
<evidence type="ECO:0000256" key="11">
    <source>
        <dbReference type="PROSITE-ProRule" id="PRU00175"/>
    </source>
</evidence>
<comment type="function">
    <text evidence="13">Multi domain E3 ubiquitin ligase that also plays a role in DNA methylation and histone modifications.</text>
</comment>
<dbReference type="SUPFAM" id="SSF57903">
    <property type="entry name" value="FYVE/PHD zinc finger"/>
    <property type="match status" value="1"/>
</dbReference>
<dbReference type="Gene3D" id="2.30.280.10">
    <property type="entry name" value="SRA-YDG"/>
    <property type="match status" value="1"/>
</dbReference>
<feature type="region of interest" description="Disordered" evidence="14">
    <location>
        <begin position="710"/>
        <end position="785"/>
    </location>
</feature>
<evidence type="ECO:0000256" key="9">
    <source>
        <dbReference type="ARBA" id="ARBA00023242"/>
    </source>
</evidence>
<keyword evidence="6 13" id="KW-0833">Ubl conjugation pathway</keyword>
<evidence type="ECO:0000256" key="4">
    <source>
        <dbReference type="ARBA" id="ARBA00022723"/>
    </source>
</evidence>
<dbReference type="GO" id="GO:0016567">
    <property type="term" value="P:protein ubiquitination"/>
    <property type="evidence" value="ECO:0007669"/>
    <property type="project" value="UniProtKB-UniRule"/>
</dbReference>
<dbReference type="CDD" id="cd17123">
    <property type="entry name" value="Ubl_UHRF2"/>
    <property type="match status" value="1"/>
</dbReference>
<comment type="catalytic activity">
    <reaction evidence="1 13">
        <text>S-ubiquitinyl-[E2 ubiquitin-conjugating enzyme]-L-cysteine + [acceptor protein]-L-lysine = [E2 ubiquitin-conjugating enzyme]-L-cysteine + N(6)-ubiquitinyl-[acceptor protein]-L-lysine.</text>
        <dbReference type="EC" id="2.3.2.27"/>
    </reaction>
</comment>
<dbReference type="InterPro" id="IPR011011">
    <property type="entry name" value="Znf_FYVE_PHD"/>
</dbReference>
<accession>A0A3S2P3I0</accession>
<dbReference type="InterPro" id="IPR001965">
    <property type="entry name" value="Znf_PHD"/>
</dbReference>
<dbReference type="PRINTS" id="PR00348">
    <property type="entry name" value="UBIQUITIN"/>
</dbReference>
<proteinExistence type="predicted"/>
<dbReference type="SUPFAM" id="SSF57850">
    <property type="entry name" value="RING/U-box"/>
    <property type="match status" value="1"/>
</dbReference>
<evidence type="ECO:0000256" key="13">
    <source>
        <dbReference type="RuleBase" id="RU369101"/>
    </source>
</evidence>
<dbReference type="SUPFAM" id="SSF54236">
    <property type="entry name" value="Ubiquitin-like"/>
    <property type="match status" value="1"/>
</dbReference>
<dbReference type="GO" id="GO:0005634">
    <property type="term" value="C:nucleus"/>
    <property type="evidence" value="ECO:0007669"/>
    <property type="project" value="UniProtKB-SubCell"/>
</dbReference>
<dbReference type="InterPro" id="IPR029071">
    <property type="entry name" value="Ubiquitin-like_domsf"/>
</dbReference>
<feature type="region of interest" description="Disordered" evidence="14">
    <location>
        <begin position="75"/>
        <end position="168"/>
    </location>
</feature>
<keyword evidence="7 13" id="KW-0862">Zinc</keyword>
<evidence type="ECO:0000313" key="19">
    <source>
        <dbReference type="EMBL" id="RVE65813.1"/>
    </source>
</evidence>
<dbReference type="FunFam" id="2.30.280.10:FF:000001">
    <property type="entry name" value="E3 ubiquitin-protein ligase UHRF1 isoform 1"/>
    <property type="match status" value="1"/>
</dbReference>
<dbReference type="InterPro" id="IPR021991">
    <property type="entry name" value="TTD_dom"/>
</dbReference>
<comment type="domain">
    <text evidence="13">The tudor-like regions specifically recognize and bind histone H3 unmethylated at 'Arg-2' (H3R2me0), while the PHD-type zinc finger specifically recognizes and binds histone H3 trimethylated at 'Lys-9' (H3K9me3).</text>
</comment>
<dbReference type="InterPro" id="IPR003105">
    <property type="entry name" value="SRA_YDG"/>
</dbReference>
<feature type="domain" description="RING-type" evidence="17">
    <location>
        <begin position="836"/>
        <end position="875"/>
    </location>
</feature>
<dbReference type="UniPathway" id="UPA00143"/>
<evidence type="ECO:0000256" key="14">
    <source>
        <dbReference type="SAM" id="MobiDB-lite"/>
    </source>
</evidence>
<dbReference type="PROSITE" id="PS51015">
    <property type="entry name" value="YDG"/>
    <property type="match status" value="1"/>
</dbReference>
<keyword evidence="20" id="KW-1185">Reference proteome</keyword>
<dbReference type="InterPro" id="IPR036987">
    <property type="entry name" value="SRA-YDG_sf"/>
</dbReference>
<organism evidence="19 20">
    <name type="scientific">Oryzias javanicus</name>
    <name type="common">Javanese ricefish</name>
    <name type="synonym">Aplocheilus javanicus</name>
    <dbReference type="NCBI Taxonomy" id="123683"/>
    <lineage>
        <taxon>Eukaryota</taxon>
        <taxon>Metazoa</taxon>
        <taxon>Chordata</taxon>
        <taxon>Craniata</taxon>
        <taxon>Vertebrata</taxon>
        <taxon>Euteleostomi</taxon>
        <taxon>Actinopterygii</taxon>
        <taxon>Neopterygii</taxon>
        <taxon>Teleostei</taxon>
        <taxon>Neoteleostei</taxon>
        <taxon>Acanthomorphata</taxon>
        <taxon>Ovalentaria</taxon>
        <taxon>Atherinomorphae</taxon>
        <taxon>Beloniformes</taxon>
        <taxon>Adrianichthyidae</taxon>
        <taxon>Oryziinae</taxon>
        <taxon>Oryzias</taxon>
    </lineage>
</organism>
<dbReference type="PANTHER" id="PTHR14140">
    <property type="entry name" value="E3 UBIQUITIN-PROTEIN LIGASE UHRF-RELATED"/>
    <property type="match status" value="1"/>
</dbReference>
<evidence type="ECO:0000256" key="8">
    <source>
        <dbReference type="ARBA" id="ARBA00023125"/>
    </source>
</evidence>
<dbReference type="PROSITE" id="PS50016">
    <property type="entry name" value="ZF_PHD_2"/>
    <property type="match status" value="1"/>
</dbReference>